<feature type="signal peptide" evidence="1">
    <location>
        <begin position="1"/>
        <end position="21"/>
    </location>
</feature>
<keyword evidence="1" id="KW-0732">Signal</keyword>
<accession>A0ABR1E887</accession>
<keyword evidence="3" id="KW-1185">Reference proteome</keyword>
<name>A0ABR1E887_NECAM</name>
<reference evidence="2 3" key="1">
    <citation type="submission" date="2023-08" db="EMBL/GenBank/DDBJ databases">
        <title>A Necator americanus chromosomal reference genome.</title>
        <authorList>
            <person name="Ilik V."/>
            <person name="Petrzelkova K.J."/>
            <person name="Pardy F."/>
            <person name="Fuh T."/>
            <person name="Niatou-Singa F.S."/>
            <person name="Gouil Q."/>
            <person name="Baker L."/>
            <person name="Ritchie M.E."/>
            <person name="Jex A.R."/>
            <person name="Gazzola D."/>
            <person name="Li H."/>
            <person name="Toshio Fujiwara R."/>
            <person name="Zhan B."/>
            <person name="Aroian R.V."/>
            <person name="Pafco B."/>
            <person name="Schwarz E.M."/>
        </authorList>
    </citation>
    <scope>NUCLEOTIDE SEQUENCE [LARGE SCALE GENOMIC DNA]</scope>
    <source>
        <strain evidence="2 3">Aroian</strain>
        <tissue evidence="2">Whole animal</tissue>
    </source>
</reference>
<evidence type="ECO:0000256" key="1">
    <source>
        <dbReference type="SAM" id="SignalP"/>
    </source>
</evidence>
<evidence type="ECO:0000313" key="3">
    <source>
        <dbReference type="Proteomes" id="UP001303046"/>
    </source>
</evidence>
<feature type="chain" id="PRO_5047209992" evidence="1">
    <location>
        <begin position="22"/>
        <end position="88"/>
    </location>
</feature>
<comment type="caution">
    <text evidence="2">The sequence shown here is derived from an EMBL/GenBank/DDBJ whole genome shotgun (WGS) entry which is preliminary data.</text>
</comment>
<organism evidence="2 3">
    <name type="scientific">Necator americanus</name>
    <name type="common">Human hookworm</name>
    <dbReference type="NCBI Taxonomy" id="51031"/>
    <lineage>
        <taxon>Eukaryota</taxon>
        <taxon>Metazoa</taxon>
        <taxon>Ecdysozoa</taxon>
        <taxon>Nematoda</taxon>
        <taxon>Chromadorea</taxon>
        <taxon>Rhabditida</taxon>
        <taxon>Rhabditina</taxon>
        <taxon>Rhabditomorpha</taxon>
        <taxon>Strongyloidea</taxon>
        <taxon>Ancylostomatidae</taxon>
        <taxon>Bunostominae</taxon>
        <taxon>Necator</taxon>
    </lineage>
</organism>
<evidence type="ECO:0000313" key="2">
    <source>
        <dbReference type="EMBL" id="KAK6757961.1"/>
    </source>
</evidence>
<protein>
    <submittedName>
        <fullName evidence="2">Uncharacterized protein</fullName>
    </submittedName>
</protein>
<proteinExistence type="predicted"/>
<gene>
    <name evidence="2" type="primary">Necator_chrV.g20445</name>
    <name evidence="2" type="ORF">RB195_015652</name>
</gene>
<dbReference type="Proteomes" id="UP001303046">
    <property type="component" value="Unassembled WGS sequence"/>
</dbReference>
<dbReference type="EMBL" id="JAVFWL010000005">
    <property type="protein sequence ID" value="KAK6757961.1"/>
    <property type="molecule type" value="Genomic_DNA"/>
</dbReference>
<sequence>MLLRALLITLCVVELPYVVRARFGMGLGLIGLRRFGYGRLGRGGWGRPYDRGYGYSQPYGSGYGWSQPHGGGYGWSQPYGGYGGSWYT</sequence>